<dbReference type="CDD" id="cd04481">
    <property type="entry name" value="RPA1_DBD_B_like"/>
    <property type="match status" value="1"/>
</dbReference>
<evidence type="ECO:0000256" key="4">
    <source>
        <dbReference type="PROSITE-ProRule" id="PRU00325"/>
    </source>
</evidence>
<dbReference type="PANTHER" id="PTHR31973">
    <property type="entry name" value="POLYPROTEIN, PUTATIVE-RELATED"/>
    <property type="match status" value="1"/>
</dbReference>
<dbReference type="GO" id="GO:0003676">
    <property type="term" value="F:nucleic acid binding"/>
    <property type="evidence" value="ECO:0007669"/>
    <property type="project" value="InterPro"/>
</dbReference>
<dbReference type="GO" id="GO:0008270">
    <property type="term" value="F:zinc ion binding"/>
    <property type="evidence" value="ECO:0007669"/>
    <property type="project" value="UniProtKB-KW"/>
</dbReference>
<dbReference type="SMART" id="SM00575">
    <property type="entry name" value="ZnF_PMZ"/>
    <property type="match status" value="1"/>
</dbReference>
<evidence type="ECO:0000256" key="2">
    <source>
        <dbReference type="ARBA" id="ARBA00022771"/>
    </source>
</evidence>
<evidence type="ECO:0000256" key="5">
    <source>
        <dbReference type="SAM" id="MobiDB-lite"/>
    </source>
</evidence>
<dbReference type="Pfam" id="PF13456">
    <property type="entry name" value="RVT_3"/>
    <property type="match status" value="1"/>
</dbReference>
<feature type="compositionally biased region" description="Acidic residues" evidence="5">
    <location>
        <begin position="358"/>
        <end position="390"/>
    </location>
</feature>
<keyword evidence="3" id="KW-0862">Zinc</keyword>
<dbReference type="PANTHER" id="PTHR31973:SF187">
    <property type="entry name" value="MUTATOR TRANSPOSASE MUDRA PROTEIN"/>
    <property type="match status" value="1"/>
</dbReference>
<dbReference type="EMBL" id="JAEFBK010000005">
    <property type="protein sequence ID" value="KAG7603863.1"/>
    <property type="molecule type" value="Genomic_DNA"/>
</dbReference>
<evidence type="ECO:0000256" key="1">
    <source>
        <dbReference type="ARBA" id="ARBA00022723"/>
    </source>
</evidence>
<evidence type="ECO:0000256" key="3">
    <source>
        <dbReference type="ARBA" id="ARBA00022833"/>
    </source>
</evidence>
<feature type="region of interest" description="Disordered" evidence="5">
    <location>
        <begin position="356"/>
        <end position="390"/>
    </location>
</feature>
<sequence>MENIEKLMSLTKNHRKDVSLFPFIGWRIWKMSNDLIFNNRKWSIPDIINKALIDLTQPQPNSQQDQQKTGALMGNVQDIMKEAKAYCCFVDASWVSPTECAGIGWVLYNDKAQMVLKGMASIPPTNSSIEAEAEALRSAMMQVRRLGYEEVKFCVDASILYQNVAPYLQKDKKACPTTNSPLAAYIQDIQKLATISASFVVSKVNRTIFSIAWYRWVMDIPVFTMVGEWKCKEGEWKFEPEEGIFGRCVRVQETMTYTDFVHTLREAFSLKSTEINLIISYWMPGEMSVLIDTKRPPVYIDSHMGLETFFLVRGGYFSLNLFVSFNNTVKAFGNTVSRSHGEVSESGRVFYSATNVDENNEDAEEQADVEDDTTEEDEMEEGNEDDDGCDDYLCVDGSIGGSTLYPTTDGSEGISEEYDYNKWNDVIVEQYVQGNLEEDVSLTQQTAQHPGEFSRLLETCTYTGVSVPGGDTGEFSRLLETYEVTGDEVIDGIGASSTGTLNDNGVVTAAEAYQVYNEFPKLHGGELANLGNDAAPVFDDLLNFRADETQAEISTTCETLFVGSVFKNRKVLQQTMSLQPIKQCFCFKQPKSCPKTLKMVCVDETCPWHLTACVVKDSESFKITSYATTHTCNIDSRKNYNKHANYKLLGEVVRSRYSSTQGGPRAVDLPQLLLNNLNVRISYSTAWRAKEVAVENVRGDEIANYRFLPTYLYLLQLANPGTITHLHYTLEDDGKQRFKYVFVSLGASIKGLIYMRKVVVVDGTQLVGPYKGCLLIAYAQDGNFQIFPIAFGVVDGETDASWAWFFEKLSEIVPDSDDLMIVSDRHSSIYKGLSVVYPRAHHGACAVHLERNLSTYYGKFGVSALFFSAAKAYRVRDFEKYFGLLREKSAKCAKYLEDIGFEHWTRAHCRGERYNIMSSNNSESMNHVLTKAKTYPIVYMIEFIRDVLMRWFASRRKKVARCKSSVTPEVDERFLQELPASGKYAVKMSGPWSYQVTSKSGEHFHVVLDQCTCTCLRYTKLRIPCEHALAAAIEHRIDPKSCVGWWYGLQTFSDSFQEPILPIADPKDVVIPQHIVDLILIPPYSRRPPGRPLSKRIQSRGENRLYHSQKKILSFDSLVLAIREMEGFHMVSELSPLITGWRIYVFVVRVFKMVISPNVFELGLILADYANNRIEATVDRRLAPFYEDRFVENEWKTITSFLVRKSTDSVRATKHEYGILFMDRTVVVQAPPRSPPVPDFDFTPFDYILEKSAYKNVLVVLECEARNQQAEYLDGYFQSLGKGNFVVALSFWRLTELSNPKLESHGAISKVVANPDRPEVADIAMVVF</sequence>
<keyword evidence="8" id="KW-1185">Reference proteome</keyword>
<dbReference type="InterPro" id="IPR003871">
    <property type="entry name" value="RFA1B/D_OB_1st"/>
</dbReference>
<dbReference type="GO" id="GO:0004523">
    <property type="term" value="F:RNA-DNA hybrid ribonuclease activity"/>
    <property type="evidence" value="ECO:0007669"/>
    <property type="project" value="InterPro"/>
</dbReference>
<name>A0A8T2D1J3_9BRAS</name>
<dbReference type="InterPro" id="IPR018289">
    <property type="entry name" value="MULE_transposase_dom"/>
</dbReference>
<dbReference type="Pfam" id="PF10551">
    <property type="entry name" value="MULE"/>
    <property type="match status" value="1"/>
</dbReference>
<evidence type="ECO:0000313" key="8">
    <source>
        <dbReference type="Proteomes" id="UP000694240"/>
    </source>
</evidence>
<comment type="caution">
    <text evidence="7">The sequence shown here is derived from an EMBL/GenBank/DDBJ whole genome shotgun (WGS) entry which is preliminary data.</text>
</comment>
<accession>A0A8T2D1J3</accession>
<dbReference type="Pfam" id="PF04434">
    <property type="entry name" value="SWIM"/>
    <property type="match status" value="1"/>
</dbReference>
<dbReference type="InterPro" id="IPR044730">
    <property type="entry name" value="RNase_H-like_dom_plant"/>
</dbReference>
<dbReference type="InterPro" id="IPR006564">
    <property type="entry name" value="Znf_PMZ"/>
</dbReference>
<keyword evidence="1" id="KW-0479">Metal-binding</keyword>
<protein>
    <submittedName>
        <fullName evidence="7">Zinc finger SWIM-type</fullName>
    </submittedName>
</protein>
<dbReference type="PROSITE" id="PS50966">
    <property type="entry name" value="ZF_SWIM"/>
    <property type="match status" value="1"/>
</dbReference>
<keyword evidence="2 4" id="KW-0863">Zinc-finger</keyword>
<dbReference type="InterPro" id="IPR007527">
    <property type="entry name" value="Znf_SWIM"/>
</dbReference>
<dbReference type="Pfam" id="PF02721">
    <property type="entry name" value="DUF223"/>
    <property type="match status" value="1"/>
</dbReference>
<dbReference type="CDD" id="cd04480">
    <property type="entry name" value="RPA1_DBD_A_like"/>
    <property type="match status" value="1"/>
</dbReference>
<dbReference type="Proteomes" id="UP000694240">
    <property type="component" value="Chromosome 5"/>
</dbReference>
<reference evidence="7 8" key="1">
    <citation type="submission" date="2020-12" db="EMBL/GenBank/DDBJ databases">
        <title>Concerted genomic and epigenomic changes stabilize Arabidopsis allopolyploids.</title>
        <authorList>
            <person name="Chen Z."/>
        </authorList>
    </citation>
    <scope>NUCLEOTIDE SEQUENCE [LARGE SCALE GENOMIC DNA]</scope>
    <source>
        <strain evidence="7">Allo738</strain>
        <tissue evidence="7">Leaf</tissue>
    </source>
</reference>
<dbReference type="InterPro" id="IPR002156">
    <property type="entry name" value="RNaseH_domain"/>
</dbReference>
<evidence type="ECO:0000259" key="6">
    <source>
        <dbReference type="PROSITE" id="PS50966"/>
    </source>
</evidence>
<feature type="domain" description="SWIM-type" evidence="6">
    <location>
        <begin position="1004"/>
        <end position="1036"/>
    </location>
</feature>
<proteinExistence type="predicted"/>
<dbReference type="CDD" id="cd06222">
    <property type="entry name" value="RNase_H_like"/>
    <property type="match status" value="1"/>
</dbReference>
<organism evidence="7 8">
    <name type="scientific">Arabidopsis thaliana x Arabidopsis arenosa</name>
    <dbReference type="NCBI Taxonomy" id="1240361"/>
    <lineage>
        <taxon>Eukaryota</taxon>
        <taxon>Viridiplantae</taxon>
        <taxon>Streptophyta</taxon>
        <taxon>Embryophyta</taxon>
        <taxon>Tracheophyta</taxon>
        <taxon>Spermatophyta</taxon>
        <taxon>Magnoliopsida</taxon>
        <taxon>eudicotyledons</taxon>
        <taxon>Gunneridae</taxon>
        <taxon>Pentapetalae</taxon>
        <taxon>rosids</taxon>
        <taxon>malvids</taxon>
        <taxon>Brassicales</taxon>
        <taxon>Brassicaceae</taxon>
        <taxon>Camelineae</taxon>
        <taxon>Arabidopsis</taxon>
    </lineage>
</organism>
<evidence type="ECO:0000313" key="7">
    <source>
        <dbReference type="EMBL" id="KAG7603863.1"/>
    </source>
</evidence>
<gene>
    <name evidence="7" type="ORF">ISN45_At05g029130</name>
</gene>